<dbReference type="HOGENOM" id="CLU_1019287_0_0_1"/>
<proteinExistence type="predicted"/>
<gene>
    <name evidence="1" type="ORF">HCDG_05212</name>
</gene>
<dbReference type="Proteomes" id="UP000002624">
    <property type="component" value="Unassembled WGS sequence"/>
</dbReference>
<name>C6HGX1_AJECH</name>
<sequence length="273" mass="31194">MDRRMSWLLSSHGTADVRPIMTCKHTSPNVYEAHVNDLILLTEDMGSQNNSNSALIESWNRKIRNSSWLTDHPSMVDSGRFNSIHPMSPPFDTRNNNLLQFWVNCIALPWPSTVIKITMRHIRDPASEIPCDFDLDVQDQLLTTSVNRDYIPQLNAVLNELFLYLRPDAKLSMRPGWIKITFTKPLSPPTLVICALGIHIQKSISLQQETASFKLHRLVKGMDLDKIIRSAATHNIVDETRDGSTATTSVRERKFRNGFYHFFPSPPTFNTYA</sequence>
<dbReference type="AlphaFoldDB" id="C6HGX1"/>
<accession>C6HGX1</accession>
<dbReference type="VEuPathDB" id="FungiDB:HCDG_05212"/>
<dbReference type="EMBL" id="GG692426">
    <property type="protein sequence ID" value="EER40623.1"/>
    <property type="molecule type" value="Genomic_DNA"/>
</dbReference>
<protein>
    <submittedName>
        <fullName evidence="1">Uncharacterized protein</fullName>
    </submittedName>
</protein>
<organism evidence="1 2">
    <name type="scientific">Ajellomyces capsulatus (strain H143)</name>
    <name type="common">Darling's disease fungus</name>
    <name type="synonym">Histoplasma capsulatum</name>
    <dbReference type="NCBI Taxonomy" id="544712"/>
    <lineage>
        <taxon>Eukaryota</taxon>
        <taxon>Fungi</taxon>
        <taxon>Dikarya</taxon>
        <taxon>Ascomycota</taxon>
        <taxon>Pezizomycotina</taxon>
        <taxon>Eurotiomycetes</taxon>
        <taxon>Eurotiomycetidae</taxon>
        <taxon>Onygenales</taxon>
        <taxon>Ajellomycetaceae</taxon>
        <taxon>Histoplasma</taxon>
    </lineage>
</organism>
<reference evidence="2" key="1">
    <citation type="submission" date="2009-05" db="EMBL/GenBank/DDBJ databases">
        <title>The genome sequence of Ajellomyces capsulatus strain H143.</title>
        <authorList>
            <person name="Champion M."/>
            <person name="Cuomo C.A."/>
            <person name="Ma L.-J."/>
            <person name="Henn M.R."/>
            <person name="Sil A."/>
            <person name="Goldman B."/>
            <person name="Young S.K."/>
            <person name="Kodira C.D."/>
            <person name="Zeng Q."/>
            <person name="Koehrsen M."/>
            <person name="Alvarado L."/>
            <person name="Berlin A.M."/>
            <person name="Borenstein D."/>
            <person name="Chen Z."/>
            <person name="Engels R."/>
            <person name="Freedman E."/>
            <person name="Gellesch M."/>
            <person name="Goldberg J."/>
            <person name="Griggs A."/>
            <person name="Gujja S."/>
            <person name="Heiman D.I."/>
            <person name="Hepburn T.A."/>
            <person name="Howarth C."/>
            <person name="Jen D."/>
            <person name="Larson L."/>
            <person name="Lewis B."/>
            <person name="Mehta T."/>
            <person name="Park D."/>
            <person name="Pearson M."/>
            <person name="Roberts A."/>
            <person name="Saif S."/>
            <person name="Shea T.D."/>
            <person name="Shenoy N."/>
            <person name="Sisk P."/>
            <person name="Stolte C."/>
            <person name="Sykes S."/>
            <person name="Walk T."/>
            <person name="White J."/>
            <person name="Yandava C."/>
            <person name="Klein B."/>
            <person name="McEwen J.G."/>
            <person name="Puccia R."/>
            <person name="Goldman G.H."/>
            <person name="Felipe M.S."/>
            <person name="Nino-Vega G."/>
            <person name="San-Blas G."/>
            <person name="Taylor J.W."/>
            <person name="Mendoza L."/>
            <person name="Galagan J.E."/>
            <person name="Nusbaum C."/>
            <person name="Birren B.W."/>
        </authorList>
    </citation>
    <scope>NUCLEOTIDE SEQUENCE [LARGE SCALE GENOMIC DNA]</scope>
    <source>
        <strain evidence="2">H143</strain>
    </source>
</reference>
<evidence type="ECO:0000313" key="2">
    <source>
        <dbReference type="Proteomes" id="UP000002624"/>
    </source>
</evidence>
<evidence type="ECO:0000313" key="1">
    <source>
        <dbReference type="EMBL" id="EER40623.1"/>
    </source>
</evidence>